<comment type="subcellular location">
    <subcellularLocation>
        <location evidence="5">Cytoplasm</location>
    </subcellularLocation>
</comment>
<reference evidence="17" key="1">
    <citation type="submission" date="2015-12" db="EMBL/GenBank/DDBJ databases">
        <title>De novo transcriptome assembly of four potential Pierce s Disease insect vectors from Arizona vineyards.</title>
        <authorList>
            <person name="Tassone E.E."/>
        </authorList>
    </citation>
    <scope>NUCLEOTIDE SEQUENCE</scope>
</reference>
<evidence type="ECO:0000256" key="13">
    <source>
        <dbReference type="ARBA" id="ARBA00032464"/>
    </source>
</evidence>
<comment type="catalytic activity">
    <reaction evidence="1">
        <text>D-glucono-1,5-lactone + H2O = D-gluconate + H(+)</text>
        <dbReference type="Rhea" id="RHEA:10440"/>
        <dbReference type="ChEBI" id="CHEBI:15377"/>
        <dbReference type="ChEBI" id="CHEBI:15378"/>
        <dbReference type="ChEBI" id="CHEBI:16217"/>
        <dbReference type="ChEBI" id="CHEBI:18391"/>
        <dbReference type="EC" id="3.1.1.17"/>
    </reaction>
</comment>
<dbReference type="Gene3D" id="2.120.10.30">
    <property type="entry name" value="TolB, C-terminal domain"/>
    <property type="match status" value="1"/>
</dbReference>
<comment type="similarity">
    <text evidence="6">Belongs to the SMP-30/CGR1 family.</text>
</comment>
<evidence type="ECO:0000256" key="4">
    <source>
        <dbReference type="ARBA" id="ARBA00001946"/>
    </source>
</evidence>
<feature type="binding site" evidence="15">
    <location>
        <position position="108"/>
    </location>
    <ligand>
        <name>substrate</name>
    </ligand>
</feature>
<dbReference type="GO" id="GO:0005737">
    <property type="term" value="C:cytoplasm"/>
    <property type="evidence" value="ECO:0007669"/>
    <property type="project" value="UniProtKB-SubCell"/>
</dbReference>
<evidence type="ECO:0000256" key="8">
    <source>
        <dbReference type="ARBA" id="ARBA00016808"/>
    </source>
</evidence>
<feature type="binding site" evidence="15">
    <location>
        <position position="16"/>
    </location>
    <ligand>
        <name>a divalent metal cation</name>
        <dbReference type="ChEBI" id="CHEBI:60240"/>
    </ligand>
</feature>
<evidence type="ECO:0000256" key="2">
    <source>
        <dbReference type="ARBA" id="ARBA00001913"/>
    </source>
</evidence>
<organism evidence="17">
    <name type="scientific">Clastoptera arizonana</name>
    <name type="common">Arizona spittle bug</name>
    <dbReference type="NCBI Taxonomy" id="38151"/>
    <lineage>
        <taxon>Eukaryota</taxon>
        <taxon>Metazoa</taxon>
        <taxon>Ecdysozoa</taxon>
        <taxon>Arthropoda</taxon>
        <taxon>Hexapoda</taxon>
        <taxon>Insecta</taxon>
        <taxon>Pterygota</taxon>
        <taxon>Neoptera</taxon>
        <taxon>Paraneoptera</taxon>
        <taxon>Hemiptera</taxon>
        <taxon>Auchenorrhyncha</taxon>
        <taxon>Cercopoidea</taxon>
        <taxon>Clastopteridae</taxon>
        <taxon>Clastoptera</taxon>
    </lineage>
</organism>
<dbReference type="EC" id="3.1.1.17" evidence="7"/>
<dbReference type="InterPro" id="IPR013658">
    <property type="entry name" value="SGL"/>
</dbReference>
<feature type="binding site" evidence="15">
    <location>
        <position position="213"/>
    </location>
    <ligand>
        <name>a divalent metal cation</name>
        <dbReference type="ChEBI" id="CHEBI:60240"/>
    </ligand>
</feature>
<evidence type="ECO:0000256" key="7">
    <source>
        <dbReference type="ARBA" id="ARBA00013227"/>
    </source>
</evidence>
<dbReference type="GO" id="GO:0005509">
    <property type="term" value="F:calcium ion binding"/>
    <property type="evidence" value="ECO:0007669"/>
    <property type="project" value="InterPro"/>
</dbReference>
<comment type="cofactor">
    <cofactor evidence="15">
        <name>Zn(2+)</name>
        <dbReference type="ChEBI" id="CHEBI:29105"/>
    </cofactor>
    <text evidence="15">Binds 1 divalent metal cation per subunit.</text>
</comment>
<name>A0A1B6D0K5_9HEMI</name>
<evidence type="ECO:0000256" key="1">
    <source>
        <dbReference type="ARBA" id="ARBA00001589"/>
    </source>
</evidence>
<keyword evidence="9" id="KW-0963">Cytoplasm</keyword>
<keyword evidence="12" id="KW-0106">Calcium</keyword>
<dbReference type="GO" id="GO:0004341">
    <property type="term" value="F:gluconolactonase activity"/>
    <property type="evidence" value="ECO:0007669"/>
    <property type="project" value="UniProtKB-EC"/>
</dbReference>
<evidence type="ECO:0000256" key="5">
    <source>
        <dbReference type="ARBA" id="ARBA00004496"/>
    </source>
</evidence>
<dbReference type="FunFam" id="2.120.10.30:FF:000027">
    <property type="entry name" value="Regucalcin homologue"/>
    <property type="match status" value="1"/>
</dbReference>
<feature type="binding site" evidence="15">
    <location>
        <position position="161"/>
    </location>
    <ligand>
        <name>a divalent metal cation</name>
        <dbReference type="ChEBI" id="CHEBI:60240"/>
    </ligand>
</feature>
<keyword evidence="15" id="KW-0862">Zinc</keyword>
<feature type="domain" description="SMP-30/Gluconolactonase/LRE-like region" evidence="16">
    <location>
        <begin position="14"/>
        <end position="272"/>
    </location>
</feature>
<dbReference type="GO" id="GO:0019853">
    <property type="term" value="P:L-ascorbic acid biosynthetic process"/>
    <property type="evidence" value="ECO:0007669"/>
    <property type="project" value="TreeGrafter"/>
</dbReference>
<keyword evidence="11" id="KW-0378">Hydrolase</keyword>
<dbReference type="InterPro" id="IPR008367">
    <property type="entry name" value="Regucalcin"/>
</dbReference>
<evidence type="ECO:0000256" key="15">
    <source>
        <dbReference type="PIRSR" id="PIRSR605511-2"/>
    </source>
</evidence>
<evidence type="ECO:0000313" key="17">
    <source>
        <dbReference type="EMBL" id="JAS19187.1"/>
    </source>
</evidence>
<dbReference type="PANTHER" id="PTHR10907">
    <property type="entry name" value="REGUCALCIN"/>
    <property type="match status" value="1"/>
</dbReference>
<dbReference type="SUPFAM" id="SSF63829">
    <property type="entry name" value="Calcium-dependent phosphotriesterase"/>
    <property type="match status" value="1"/>
</dbReference>
<dbReference type="EMBL" id="GEDC01018111">
    <property type="protein sequence ID" value="JAS19187.1"/>
    <property type="molecule type" value="Transcribed_RNA"/>
</dbReference>
<protein>
    <recommendedName>
        <fullName evidence="8">Regucalcin</fullName>
        <ecNumber evidence="7">3.1.1.17</ecNumber>
    </recommendedName>
    <alternativeName>
        <fullName evidence="13">Gluconolactonase</fullName>
    </alternativeName>
</protein>
<dbReference type="GO" id="GO:0030234">
    <property type="term" value="F:enzyme regulator activity"/>
    <property type="evidence" value="ECO:0007669"/>
    <property type="project" value="InterPro"/>
</dbReference>
<dbReference type="InterPro" id="IPR011042">
    <property type="entry name" value="6-blade_b-propeller_TolB-like"/>
</dbReference>
<feature type="active site" description="Proton donor/acceptor" evidence="14">
    <location>
        <position position="213"/>
    </location>
</feature>
<dbReference type="Pfam" id="PF08450">
    <property type="entry name" value="SGL"/>
    <property type="match status" value="1"/>
</dbReference>
<gene>
    <name evidence="17" type="ORF">g.4810</name>
</gene>
<evidence type="ECO:0000256" key="14">
    <source>
        <dbReference type="PIRSR" id="PIRSR605511-1"/>
    </source>
</evidence>
<dbReference type="InterPro" id="IPR005511">
    <property type="entry name" value="SMP-30"/>
</dbReference>
<keyword evidence="10 15" id="KW-0479">Metal-binding</keyword>
<comment type="cofactor">
    <cofactor evidence="2">
        <name>Ca(2+)</name>
        <dbReference type="ChEBI" id="CHEBI:29108"/>
    </cofactor>
</comment>
<dbReference type="PRINTS" id="PR01790">
    <property type="entry name" value="SMP30FAMILY"/>
</dbReference>
<evidence type="ECO:0000256" key="10">
    <source>
        <dbReference type="ARBA" id="ARBA00022723"/>
    </source>
</evidence>
<evidence type="ECO:0000259" key="16">
    <source>
        <dbReference type="Pfam" id="PF08450"/>
    </source>
</evidence>
<comment type="cofactor">
    <cofactor evidence="4">
        <name>Mg(2+)</name>
        <dbReference type="ChEBI" id="CHEBI:18420"/>
    </cofactor>
</comment>
<evidence type="ECO:0000256" key="12">
    <source>
        <dbReference type="ARBA" id="ARBA00022837"/>
    </source>
</evidence>
<accession>A0A1B6D0K5</accession>
<dbReference type="AlphaFoldDB" id="A0A1B6D0K5"/>
<dbReference type="PRINTS" id="PR01791">
    <property type="entry name" value="REGUCALCIN"/>
</dbReference>
<evidence type="ECO:0000256" key="11">
    <source>
        <dbReference type="ARBA" id="ARBA00022801"/>
    </source>
</evidence>
<proteinExistence type="inferred from homology"/>
<comment type="cofactor">
    <cofactor evidence="3">
        <name>Mn(2+)</name>
        <dbReference type="ChEBI" id="CHEBI:29035"/>
    </cofactor>
</comment>
<evidence type="ECO:0000256" key="9">
    <source>
        <dbReference type="ARBA" id="ARBA00022490"/>
    </source>
</evidence>
<evidence type="ECO:0000256" key="3">
    <source>
        <dbReference type="ARBA" id="ARBA00001936"/>
    </source>
</evidence>
<dbReference type="PANTHER" id="PTHR10907:SF66">
    <property type="entry name" value="MIP34848P1-RELATED"/>
    <property type="match status" value="1"/>
</dbReference>
<evidence type="ECO:0000256" key="6">
    <source>
        <dbReference type="ARBA" id="ARBA00008853"/>
    </source>
</evidence>
<sequence length="308" mass="34346">MNPIIEPIGRPVVLGEGPFWDPDSQSLYFVDVFGYSINRYDTKTKEQFSAKVEGYCTIIIKVDGQKNKFVITEKNKLKLITWDGISDSIELSETLMIVGNPDEELLLNDGKVDSQGRLWIGSLSPQIEPSSFQFEHGKGFLYMINKSESFTVQKPNVTVANGLAWNPSDDKFYYIDSMKLTVDVYDYDNKTGKLSNEKIAFDLRGNEIDGYADGMTMDVEGKLWIAMFGIAKVIRVDPANGKVLSSIKFPSLQITSVCFGGPNYDELYVTSGNMNQTSEQLVKYPLTGSCFRVTNLGVKGVPNLAVKL</sequence>